<accession>A0A2K3JZ23</accession>
<reference evidence="1 2" key="1">
    <citation type="journal article" date="2014" name="Am. J. Bot.">
        <title>Genome assembly and annotation for red clover (Trifolium pratense; Fabaceae).</title>
        <authorList>
            <person name="Istvanek J."/>
            <person name="Jaros M."/>
            <person name="Krenek A."/>
            <person name="Repkova J."/>
        </authorList>
    </citation>
    <scope>NUCLEOTIDE SEQUENCE [LARGE SCALE GENOMIC DNA]</scope>
    <source>
        <strain evidence="2">cv. Tatra</strain>
        <tissue evidence="1">Young leaves</tissue>
    </source>
</reference>
<organism evidence="1 2">
    <name type="scientific">Trifolium pratense</name>
    <name type="common">Red clover</name>
    <dbReference type="NCBI Taxonomy" id="57577"/>
    <lineage>
        <taxon>Eukaryota</taxon>
        <taxon>Viridiplantae</taxon>
        <taxon>Streptophyta</taxon>
        <taxon>Embryophyta</taxon>
        <taxon>Tracheophyta</taxon>
        <taxon>Spermatophyta</taxon>
        <taxon>Magnoliopsida</taxon>
        <taxon>eudicotyledons</taxon>
        <taxon>Gunneridae</taxon>
        <taxon>Pentapetalae</taxon>
        <taxon>rosids</taxon>
        <taxon>fabids</taxon>
        <taxon>Fabales</taxon>
        <taxon>Fabaceae</taxon>
        <taxon>Papilionoideae</taxon>
        <taxon>50 kb inversion clade</taxon>
        <taxon>NPAAA clade</taxon>
        <taxon>Hologalegina</taxon>
        <taxon>IRL clade</taxon>
        <taxon>Trifolieae</taxon>
        <taxon>Trifolium</taxon>
    </lineage>
</organism>
<evidence type="ECO:0000313" key="1">
    <source>
        <dbReference type="EMBL" id="PNX59246.1"/>
    </source>
</evidence>
<sequence>MAANASDKRDHNDRVPLTVFVDKERNKVLYAEAGKDFVDALFSFLTLPLGTIARLVAKDSNIEAVRFGSISSLYQSVSDLDEEEHLCNQTCKEMLLKPRSSMESSYRDMKLKIDDTEQIKCFVCDDNETCIKKNGRYLSFFTNQKCICGKLMNKERLSDDFLINGFVKAVTFIVSNDLHVMPYDVGAYLNLLRNLGVNNTDAIDEQIVTISKKEACN</sequence>
<evidence type="ECO:0008006" key="3">
    <source>
        <dbReference type="Google" id="ProtNLM"/>
    </source>
</evidence>
<dbReference type="Proteomes" id="UP000236291">
    <property type="component" value="Unassembled WGS sequence"/>
</dbReference>
<proteinExistence type="predicted"/>
<comment type="caution">
    <text evidence="1">The sequence shown here is derived from an EMBL/GenBank/DDBJ whole genome shotgun (WGS) entry which is preliminary data.</text>
</comment>
<protein>
    <recommendedName>
        <fullName evidence="3">DUF674 family protein</fullName>
    </recommendedName>
</protein>
<gene>
    <name evidence="1" type="ORF">L195_g051320</name>
</gene>
<dbReference type="PANTHER" id="PTHR33103">
    <property type="entry name" value="OS01G0153900 PROTEIN"/>
    <property type="match status" value="1"/>
</dbReference>
<name>A0A2K3JZ23_TRIPR</name>
<dbReference type="InterPro" id="IPR007750">
    <property type="entry name" value="DUF674"/>
</dbReference>
<reference evidence="1 2" key="2">
    <citation type="journal article" date="2017" name="Front. Plant Sci.">
        <title>Gene Classification and Mining of Molecular Markers Useful in Red Clover (Trifolium pratense) Breeding.</title>
        <authorList>
            <person name="Istvanek J."/>
            <person name="Dluhosova J."/>
            <person name="Dluhos P."/>
            <person name="Patkova L."/>
            <person name="Nedelnik J."/>
            <person name="Repkova J."/>
        </authorList>
    </citation>
    <scope>NUCLEOTIDE SEQUENCE [LARGE SCALE GENOMIC DNA]</scope>
    <source>
        <strain evidence="2">cv. Tatra</strain>
        <tissue evidence="1">Young leaves</tissue>
    </source>
</reference>
<dbReference type="STRING" id="57577.A0A2K3JZ23"/>
<evidence type="ECO:0000313" key="2">
    <source>
        <dbReference type="Proteomes" id="UP000236291"/>
    </source>
</evidence>
<dbReference type="PANTHER" id="PTHR33103:SF27">
    <property type="entry name" value="OS04G0594700 PROTEIN"/>
    <property type="match status" value="1"/>
</dbReference>
<dbReference type="Pfam" id="PF05056">
    <property type="entry name" value="DUF674"/>
    <property type="match status" value="1"/>
</dbReference>
<dbReference type="EMBL" id="ASHM01080298">
    <property type="protein sequence ID" value="PNX59246.1"/>
    <property type="molecule type" value="Genomic_DNA"/>
</dbReference>
<dbReference type="AlphaFoldDB" id="A0A2K3JZ23"/>